<proteinExistence type="inferred from homology"/>
<dbReference type="PANTHER" id="PTHR13082:SF0">
    <property type="entry name" value="HISTONE DEACETYLASE COMPLEX SUBUNIT SAP18"/>
    <property type="match status" value="1"/>
</dbReference>
<name>A0A7T8K9C0_CALRO</name>
<keyword evidence="4" id="KW-1185">Reference proteome</keyword>
<dbReference type="GO" id="GO:0005634">
    <property type="term" value="C:nucleus"/>
    <property type="evidence" value="ECO:0007669"/>
    <property type="project" value="TreeGrafter"/>
</dbReference>
<feature type="non-terminal residue" evidence="3">
    <location>
        <position position="66"/>
    </location>
</feature>
<comment type="similarity">
    <text evidence="1">Belongs to the SAP18 family.</text>
</comment>
<dbReference type="InterPro" id="IPR042534">
    <property type="entry name" value="SAP18_sf"/>
</dbReference>
<gene>
    <name evidence="3" type="ORF">FKW44_012167</name>
</gene>
<dbReference type="PANTHER" id="PTHR13082">
    <property type="entry name" value="SAP18"/>
    <property type="match status" value="1"/>
</dbReference>
<evidence type="ECO:0000256" key="1">
    <source>
        <dbReference type="ARBA" id="ARBA00009143"/>
    </source>
</evidence>
<dbReference type="EMBL" id="CP045897">
    <property type="protein sequence ID" value="QQP50978.1"/>
    <property type="molecule type" value="Genomic_DNA"/>
</dbReference>
<reference evidence="4" key="1">
    <citation type="submission" date="2021-01" db="EMBL/GenBank/DDBJ databases">
        <title>Caligus Genome Assembly.</title>
        <authorList>
            <person name="Gallardo-Escarate C."/>
        </authorList>
    </citation>
    <scope>NUCLEOTIDE SEQUENCE [LARGE SCALE GENOMIC DNA]</scope>
</reference>
<dbReference type="Gene3D" id="3.10.20.550">
    <property type="entry name" value="ASAP complex, SAP18 subunit"/>
    <property type="match status" value="1"/>
</dbReference>
<accession>A0A7T8K9C0</accession>
<evidence type="ECO:0000256" key="2">
    <source>
        <dbReference type="ARBA" id="ARBA00030511"/>
    </source>
</evidence>
<dbReference type="InterPro" id="IPR010516">
    <property type="entry name" value="SAP18"/>
</dbReference>
<dbReference type="AlphaFoldDB" id="A0A7T8K9C0"/>
<feature type="non-terminal residue" evidence="3">
    <location>
        <position position="1"/>
    </location>
</feature>
<evidence type="ECO:0000313" key="3">
    <source>
        <dbReference type="EMBL" id="QQP50978.1"/>
    </source>
</evidence>
<dbReference type="GO" id="GO:0003714">
    <property type="term" value="F:transcription corepressor activity"/>
    <property type="evidence" value="ECO:0007669"/>
    <property type="project" value="TreeGrafter"/>
</dbReference>
<dbReference type="Pfam" id="PF06487">
    <property type="entry name" value="SAP18"/>
    <property type="match status" value="1"/>
</dbReference>
<dbReference type="Proteomes" id="UP000595437">
    <property type="component" value="Chromosome 8"/>
</dbReference>
<organism evidence="3 4">
    <name type="scientific">Caligus rogercresseyi</name>
    <name type="common">Sea louse</name>
    <dbReference type="NCBI Taxonomy" id="217165"/>
    <lineage>
        <taxon>Eukaryota</taxon>
        <taxon>Metazoa</taxon>
        <taxon>Ecdysozoa</taxon>
        <taxon>Arthropoda</taxon>
        <taxon>Crustacea</taxon>
        <taxon>Multicrustacea</taxon>
        <taxon>Hexanauplia</taxon>
        <taxon>Copepoda</taxon>
        <taxon>Siphonostomatoida</taxon>
        <taxon>Caligidae</taxon>
        <taxon>Caligus</taxon>
    </lineage>
</organism>
<evidence type="ECO:0000313" key="4">
    <source>
        <dbReference type="Proteomes" id="UP000595437"/>
    </source>
</evidence>
<sequence>VNPDARRKGTFFDFALVFPNLSSRYLSRDIGTTVSGQKGPDDSKTLSQCRFTTGDYLDIAITPPAL</sequence>
<dbReference type="OrthoDB" id="440566at2759"/>
<protein>
    <recommendedName>
        <fullName evidence="2">18 kDa Sin3-associated polypeptide</fullName>
    </recommendedName>
</protein>